<reference evidence="1 2" key="1">
    <citation type="submission" date="2018-09" db="EMBL/GenBank/DDBJ databases">
        <title>Genome sequencing of Nocardioides immobilis CCTCC AB 2017083 for comparison to Nocardioides silvaticus.</title>
        <authorList>
            <person name="Li C."/>
            <person name="Wang G."/>
        </authorList>
    </citation>
    <scope>NUCLEOTIDE SEQUENCE [LARGE SCALE GENOMIC DNA]</scope>
    <source>
        <strain evidence="1 2">CCTCC AB 2017083</strain>
    </source>
</reference>
<protein>
    <submittedName>
        <fullName evidence="1">AAA family ATPase</fullName>
    </submittedName>
</protein>
<accession>A0A417XYG2</accession>
<dbReference type="SUPFAM" id="SSF52540">
    <property type="entry name" value="P-loop containing nucleoside triphosphate hydrolases"/>
    <property type="match status" value="1"/>
</dbReference>
<keyword evidence="2" id="KW-1185">Reference proteome</keyword>
<name>A0A417XYG2_9ACTN</name>
<proteinExistence type="predicted"/>
<organism evidence="1 2">
    <name type="scientific">Nocardioides immobilis</name>
    <dbReference type="NCBI Taxonomy" id="2049295"/>
    <lineage>
        <taxon>Bacteria</taxon>
        <taxon>Bacillati</taxon>
        <taxon>Actinomycetota</taxon>
        <taxon>Actinomycetes</taxon>
        <taxon>Propionibacteriales</taxon>
        <taxon>Nocardioidaceae</taxon>
        <taxon>Nocardioides</taxon>
    </lineage>
</organism>
<dbReference type="Proteomes" id="UP000283644">
    <property type="component" value="Unassembled WGS sequence"/>
</dbReference>
<dbReference type="InterPro" id="IPR027417">
    <property type="entry name" value="P-loop_NTPase"/>
</dbReference>
<gene>
    <name evidence="1" type="ORF">D0Z08_19465</name>
</gene>
<dbReference type="AlphaFoldDB" id="A0A417XYG2"/>
<dbReference type="RefSeq" id="WP_118926923.1">
    <property type="nucleotide sequence ID" value="NZ_QXGH01000024.1"/>
</dbReference>
<evidence type="ECO:0000313" key="2">
    <source>
        <dbReference type="Proteomes" id="UP000283644"/>
    </source>
</evidence>
<dbReference type="EMBL" id="QXGH01000024">
    <property type="protein sequence ID" value="RHW25408.1"/>
    <property type="molecule type" value="Genomic_DNA"/>
</dbReference>
<evidence type="ECO:0000313" key="1">
    <source>
        <dbReference type="EMBL" id="RHW25408.1"/>
    </source>
</evidence>
<dbReference type="OrthoDB" id="9808317at2"/>
<sequence>MAIRNRTDYEHALQVVGICVSARIPVLLWGNPGEGKTAVIESAAGQGWHVESLIISHYEPSDFAGLPVVTPDGSVDLAPPSWAKRLAAVDGPAIAFFDEFSTASPSLQAAALRPLTHYEVGSLKLPDTVSFVAAANPADVATAGWELAAPTASRFVHVEWSLPLEVYAEGLVTGAWPTLPVYEPPVDLGTRTDAELVLVSGFLRARESQLSAIPSDAAARGRAFPTPRTWDHAARLSAYAQAVSAPKDVRRLLITGCIGEAVAHEFLSWVSSLDLPDPEDLLADVAGAAFAGMRPDRVYVTLQGVLAAVARNSSVERWTDAVRLAAKAGETVGLDPAVPAVRALLRDGLRPGGAAVPPEIKVFAPALALAGLLPGA</sequence>
<dbReference type="Gene3D" id="3.40.50.300">
    <property type="entry name" value="P-loop containing nucleotide triphosphate hydrolases"/>
    <property type="match status" value="1"/>
</dbReference>
<comment type="caution">
    <text evidence="1">The sequence shown here is derived from an EMBL/GenBank/DDBJ whole genome shotgun (WGS) entry which is preliminary data.</text>
</comment>